<comment type="function">
    <text evidence="10">Forms passive diffusion pores that allow small molecular weight hydrophilic materials across the outer membrane.</text>
</comment>
<sequence>MNIKSLLLGSAAALLAVSGARAADAVVVAEPEPMEYVRICDVYGAGFYYIPGTETCLKIGGLVRYEIGFDNVEDNSATPAVDEGENGWRKTTKARVNLDARSETEYGTFRRFIEVEWANDGGTFAAPNGVGFRAYSDDSAMGLRYAFFELGGLMVGRNDTLWDGALAGEFDKGGGDFINQIRYTFDAGNGIAVSLSLEEEDSNYDYMPLVVGKVSVSQGWGSVNLFAAYDDRFEEFALKGVANVKATDALTIQAIATYESGATWLGLLDHYSGYEWSLGGYLKYAVNDKLSIGAGAQYFSDRHFGNFTTGQTMSSGADDWAIGAVIDYTIVENLSAKLALNYNDGDSYEATVANPDNDGVFSGFLRLDASF</sequence>
<evidence type="ECO:0000256" key="8">
    <source>
        <dbReference type="ARBA" id="ARBA00023136"/>
    </source>
</evidence>
<evidence type="ECO:0000256" key="7">
    <source>
        <dbReference type="ARBA" id="ARBA00023114"/>
    </source>
</evidence>
<dbReference type="SUPFAM" id="SSF56935">
    <property type="entry name" value="Porins"/>
    <property type="match status" value="1"/>
</dbReference>
<evidence type="ECO:0000313" key="11">
    <source>
        <dbReference type="EMBL" id="MBB6353343.1"/>
    </source>
</evidence>
<dbReference type="Proteomes" id="UP000536262">
    <property type="component" value="Unassembled WGS sequence"/>
</dbReference>
<evidence type="ECO:0000256" key="5">
    <source>
        <dbReference type="ARBA" id="ARBA00022729"/>
    </source>
</evidence>
<proteinExistence type="inferred from homology"/>
<evidence type="ECO:0000256" key="6">
    <source>
        <dbReference type="ARBA" id="ARBA00023065"/>
    </source>
</evidence>
<organism evidence="11 12">
    <name type="scientific">Aminobacter aganoensis</name>
    <dbReference type="NCBI Taxonomy" id="83264"/>
    <lineage>
        <taxon>Bacteria</taxon>
        <taxon>Pseudomonadati</taxon>
        <taxon>Pseudomonadota</taxon>
        <taxon>Alphaproteobacteria</taxon>
        <taxon>Hyphomicrobiales</taxon>
        <taxon>Phyllobacteriaceae</taxon>
        <taxon>Aminobacter</taxon>
    </lineage>
</organism>
<comment type="domain">
    <text evidence="10">Consists of 16-stranded beta-barrel sheets, with large surface-exposed loops, that form a transmembrane pore at the center of each barrel. The pore is partially ocluded by a peptide loop that folds into the pore lumen.</text>
</comment>
<protein>
    <recommendedName>
        <fullName evidence="10">Porin</fullName>
    </recommendedName>
</protein>
<evidence type="ECO:0000313" key="12">
    <source>
        <dbReference type="Proteomes" id="UP000536262"/>
    </source>
</evidence>
<evidence type="ECO:0000256" key="4">
    <source>
        <dbReference type="ARBA" id="ARBA00022692"/>
    </source>
</evidence>
<keyword evidence="6 10" id="KW-0406">Ion transport</keyword>
<accession>A0A7X0F571</accession>
<dbReference type="EMBL" id="JACHOU010000002">
    <property type="protein sequence ID" value="MBB6353343.1"/>
    <property type="molecule type" value="Genomic_DNA"/>
</dbReference>
<dbReference type="RefSeq" id="WP_184698386.1">
    <property type="nucleotide sequence ID" value="NZ_BAABEG010000001.1"/>
</dbReference>
<dbReference type="GO" id="GO:0015288">
    <property type="term" value="F:porin activity"/>
    <property type="evidence" value="ECO:0007669"/>
    <property type="project" value="UniProtKB-KW"/>
</dbReference>
<evidence type="ECO:0000256" key="3">
    <source>
        <dbReference type="ARBA" id="ARBA00022452"/>
    </source>
</evidence>
<evidence type="ECO:0000256" key="2">
    <source>
        <dbReference type="ARBA" id="ARBA00022448"/>
    </source>
</evidence>
<feature type="chain" id="PRO_5031594266" description="Porin" evidence="10">
    <location>
        <begin position="23"/>
        <end position="371"/>
    </location>
</feature>
<keyword evidence="12" id="KW-1185">Reference proteome</keyword>
<evidence type="ECO:0000256" key="9">
    <source>
        <dbReference type="ARBA" id="ARBA00023237"/>
    </source>
</evidence>
<keyword evidence="7 10" id="KW-0626">Porin</keyword>
<keyword evidence="4 10" id="KW-0812">Transmembrane</keyword>
<keyword evidence="8 10" id="KW-0472">Membrane</keyword>
<dbReference type="InterPro" id="IPR003684">
    <property type="entry name" value="Porin_alphabac"/>
</dbReference>
<dbReference type="GO" id="GO:0046930">
    <property type="term" value="C:pore complex"/>
    <property type="evidence" value="ECO:0007669"/>
    <property type="project" value="UniProtKB-KW"/>
</dbReference>
<keyword evidence="9 10" id="KW-0998">Cell outer membrane</keyword>
<evidence type="ECO:0000256" key="1">
    <source>
        <dbReference type="ARBA" id="ARBA00009521"/>
    </source>
</evidence>
<keyword evidence="2 10" id="KW-0813">Transport</keyword>
<gene>
    <name evidence="11" type="ORF">GGR00_001111</name>
</gene>
<keyword evidence="5 10" id="KW-0732">Signal</keyword>
<dbReference type="AlphaFoldDB" id="A0A7X0F571"/>
<comment type="caution">
    <text evidence="11">The sequence shown here is derived from an EMBL/GenBank/DDBJ whole genome shotgun (WGS) entry which is preliminary data.</text>
</comment>
<comment type="subcellular location">
    <subcellularLocation>
        <location evidence="10">Cell outer membrane</location>
        <topology evidence="10">Multi-pass membrane protein</topology>
    </subcellularLocation>
</comment>
<dbReference type="Pfam" id="PF02530">
    <property type="entry name" value="Porin_2"/>
    <property type="match status" value="1"/>
</dbReference>
<name>A0A7X0F571_9HYPH</name>
<dbReference type="GO" id="GO:0009279">
    <property type="term" value="C:cell outer membrane"/>
    <property type="evidence" value="ECO:0007669"/>
    <property type="project" value="UniProtKB-SubCell"/>
</dbReference>
<feature type="signal peptide" evidence="10">
    <location>
        <begin position="1"/>
        <end position="22"/>
    </location>
</feature>
<reference evidence="11 12" key="1">
    <citation type="submission" date="2020-08" db="EMBL/GenBank/DDBJ databases">
        <title>Genomic Encyclopedia of Type Strains, Phase IV (KMG-IV): sequencing the most valuable type-strain genomes for metagenomic binning, comparative biology and taxonomic classification.</title>
        <authorList>
            <person name="Goeker M."/>
        </authorList>
    </citation>
    <scope>NUCLEOTIDE SEQUENCE [LARGE SCALE GENOMIC DNA]</scope>
    <source>
        <strain evidence="11 12">DSM 7051</strain>
    </source>
</reference>
<keyword evidence="3 10" id="KW-1134">Transmembrane beta strand</keyword>
<evidence type="ECO:0000256" key="10">
    <source>
        <dbReference type="RuleBase" id="RU364005"/>
    </source>
</evidence>
<comment type="similarity">
    <text evidence="1 10">Belongs to the alphaproteobacteria porin family.</text>
</comment>
<dbReference type="GO" id="GO:0006811">
    <property type="term" value="P:monoatomic ion transport"/>
    <property type="evidence" value="ECO:0007669"/>
    <property type="project" value="UniProtKB-KW"/>
</dbReference>